<evidence type="ECO:0000256" key="1">
    <source>
        <dbReference type="SAM" id="MobiDB-lite"/>
    </source>
</evidence>
<organism evidence="2 3">
    <name type="scientific">Monosiga brevicollis</name>
    <name type="common">Choanoflagellate</name>
    <dbReference type="NCBI Taxonomy" id="81824"/>
    <lineage>
        <taxon>Eukaryota</taxon>
        <taxon>Choanoflagellata</taxon>
        <taxon>Craspedida</taxon>
        <taxon>Salpingoecidae</taxon>
        <taxon>Monosiga</taxon>
    </lineage>
</organism>
<accession>A9UTZ1</accession>
<dbReference type="AlphaFoldDB" id="A9UTZ1"/>
<dbReference type="InParanoid" id="A9UTZ1"/>
<feature type="region of interest" description="Disordered" evidence="1">
    <location>
        <begin position="447"/>
        <end position="466"/>
    </location>
</feature>
<dbReference type="Proteomes" id="UP000001357">
    <property type="component" value="Unassembled WGS sequence"/>
</dbReference>
<sequence length="466" mass="49450">MAVSDSEALAAVLAVAGAEFDGLAGNLESARNVLISGLGTAMHSAKEAALAQRWLEAIVQARRFADATATLLVLKFLPNFQYLEDITQSGPYQEPMSLGMRIHEYLTQTKVPPSVLNALEELRVLGNRAVFVYADPEVVGPKDVNKVLLLLQLIGRYVVRGGSVGSKLMLSARPGGKRGPPPGLEGTYVADPNRPLEMQQQPLSTEEIGDVLLAMSQEEQILAEQQRAEQAQLELAAVLAEQADFDAQLAQERTRAQQLAEQLATAQSLLRQQQQQQPSEQAAEPMPKEQRKTQNAKPHGPSPAATNASLPGRARDKGSRIPAHTTPSPGQQRSRLPAPGKRQSKAHGKREPAAIAKARAKAQADPGTSSTTSGDPRQFRGPGGLVKPAAAPAAGTQGADVATASLPAGVPISSRLRLLTIDQGGGFQMHHSTLQENVQLAGMNRNTAPHGRHAVATGKSISESIP</sequence>
<dbReference type="EMBL" id="CH991545">
    <property type="protein sequence ID" value="EDQ91577.1"/>
    <property type="molecule type" value="Genomic_DNA"/>
</dbReference>
<protein>
    <submittedName>
        <fullName evidence="2">Uncharacterized protein</fullName>
    </submittedName>
</protein>
<feature type="compositionally biased region" description="Polar residues" evidence="1">
    <location>
        <begin position="366"/>
        <end position="375"/>
    </location>
</feature>
<name>A9UTZ1_MONBE</name>
<dbReference type="RefSeq" id="XP_001743999.1">
    <property type="nucleotide sequence ID" value="XM_001743947.1"/>
</dbReference>
<dbReference type="KEGG" id="mbr:MONBRDRAFT_23614"/>
<gene>
    <name evidence="2" type="ORF">MONBRDRAFT_23614</name>
</gene>
<evidence type="ECO:0000313" key="3">
    <source>
        <dbReference type="Proteomes" id="UP000001357"/>
    </source>
</evidence>
<keyword evidence="3" id="KW-1185">Reference proteome</keyword>
<dbReference type="GeneID" id="5889191"/>
<feature type="compositionally biased region" description="Polar residues" evidence="1">
    <location>
        <begin position="325"/>
        <end position="334"/>
    </location>
</feature>
<reference evidence="2 3" key="1">
    <citation type="journal article" date="2008" name="Nature">
        <title>The genome of the choanoflagellate Monosiga brevicollis and the origin of metazoans.</title>
        <authorList>
            <consortium name="JGI Sequencing"/>
            <person name="King N."/>
            <person name="Westbrook M.J."/>
            <person name="Young S.L."/>
            <person name="Kuo A."/>
            <person name="Abedin M."/>
            <person name="Chapman J."/>
            <person name="Fairclough S."/>
            <person name="Hellsten U."/>
            <person name="Isogai Y."/>
            <person name="Letunic I."/>
            <person name="Marr M."/>
            <person name="Pincus D."/>
            <person name="Putnam N."/>
            <person name="Rokas A."/>
            <person name="Wright K.J."/>
            <person name="Zuzow R."/>
            <person name="Dirks W."/>
            <person name="Good M."/>
            <person name="Goodstein D."/>
            <person name="Lemons D."/>
            <person name="Li W."/>
            <person name="Lyons J.B."/>
            <person name="Morris A."/>
            <person name="Nichols S."/>
            <person name="Richter D.J."/>
            <person name="Salamov A."/>
            <person name="Bork P."/>
            <person name="Lim W.A."/>
            <person name="Manning G."/>
            <person name="Miller W.T."/>
            <person name="McGinnis W."/>
            <person name="Shapiro H."/>
            <person name="Tjian R."/>
            <person name="Grigoriev I.V."/>
            <person name="Rokhsar D."/>
        </authorList>
    </citation>
    <scope>NUCLEOTIDE SEQUENCE [LARGE SCALE GENOMIC DNA]</scope>
    <source>
        <strain evidence="3">MX1 / ATCC 50154</strain>
    </source>
</reference>
<feature type="region of interest" description="Disordered" evidence="1">
    <location>
        <begin position="170"/>
        <end position="189"/>
    </location>
</feature>
<proteinExistence type="predicted"/>
<feature type="compositionally biased region" description="Low complexity" evidence="1">
    <location>
        <begin position="269"/>
        <end position="285"/>
    </location>
</feature>
<feature type="compositionally biased region" description="Low complexity" evidence="1">
    <location>
        <begin position="353"/>
        <end position="364"/>
    </location>
</feature>
<evidence type="ECO:0000313" key="2">
    <source>
        <dbReference type="EMBL" id="EDQ91577.1"/>
    </source>
</evidence>
<feature type="region of interest" description="Disordered" evidence="1">
    <location>
        <begin position="269"/>
        <end position="392"/>
    </location>
</feature>